<dbReference type="SUPFAM" id="SSF52047">
    <property type="entry name" value="RNI-like"/>
    <property type="match status" value="1"/>
</dbReference>
<keyword evidence="2" id="KW-0433">Leucine-rich repeat</keyword>
<dbReference type="PANTHER" id="PTHR24113:SF12">
    <property type="entry name" value="RAN GTPASE-ACTIVATING PROTEIN 1"/>
    <property type="match status" value="1"/>
</dbReference>
<evidence type="ECO:0000256" key="4">
    <source>
        <dbReference type="SAM" id="MobiDB-lite"/>
    </source>
</evidence>
<keyword evidence="3" id="KW-0677">Repeat</keyword>
<dbReference type="EMBL" id="SOZI01000143">
    <property type="protein sequence ID" value="TNY18355.1"/>
    <property type="molecule type" value="Genomic_DNA"/>
</dbReference>
<dbReference type="InterPro" id="IPR027038">
    <property type="entry name" value="RanGap"/>
</dbReference>
<dbReference type="AlphaFoldDB" id="A0A5C5FP07"/>
<name>A0A5C5FP07_9BASI</name>
<evidence type="ECO:0000256" key="1">
    <source>
        <dbReference type="ARBA" id="ARBA00022468"/>
    </source>
</evidence>
<feature type="region of interest" description="Disordered" evidence="4">
    <location>
        <begin position="350"/>
        <end position="411"/>
    </location>
</feature>
<dbReference type="InterPro" id="IPR032675">
    <property type="entry name" value="LRR_dom_sf"/>
</dbReference>
<dbReference type="CDD" id="cd00116">
    <property type="entry name" value="LRR_RI"/>
    <property type="match status" value="1"/>
</dbReference>
<dbReference type="OrthoDB" id="184583at2759"/>
<keyword evidence="1" id="KW-0343">GTPase activation</keyword>
<dbReference type="PANTHER" id="PTHR24113">
    <property type="entry name" value="RAN GTPASE-ACTIVATING PROTEIN 1"/>
    <property type="match status" value="1"/>
</dbReference>
<feature type="compositionally biased region" description="Acidic residues" evidence="4">
    <location>
        <begin position="355"/>
        <end position="386"/>
    </location>
</feature>
<keyword evidence="6" id="KW-1185">Reference proteome</keyword>
<dbReference type="GO" id="GO:0031267">
    <property type="term" value="F:small GTPase binding"/>
    <property type="evidence" value="ECO:0007669"/>
    <property type="project" value="TreeGrafter"/>
</dbReference>
<dbReference type="SMART" id="SM00368">
    <property type="entry name" value="LRR_RI"/>
    <property type="match status" value="7"/>
</dbReference>
<dbReference type="Pfam" id="PF13516">
    <property type="entry name" value="LRR_6"/>
    <property type="match status" value="1"/>
</dbReference>
<dbReference type="GO" id="GO:0006913">
    <property type="term" value="P:nucleocytoplasmic transport"/>
    <property type="evidence" value="ECO:0007669"/>
    <property type="project" value="TreeGrafter"/>
</dbReference>
<dbReference type="GO" id="GO:0005634">
    <property type="term" value="C:nucleus"/>
    <property type="evidence" value="ECO:0007669"/>
    <property type="project" value="TreeGrafter"/>
</dbReference>
<protein>
    <submittedName>
        <fullName evidence="5">Putative ran GTPase activating protein 1</fullName>
    </submittedName>
</protein>
<organism evidence="5 6">
    <name type="scientific">Rhodotorula diobovata</name>
    <dbReference type="NCBI Taxonomy" id="5288"/>
    <lineage>
        <taxon>Eukaryota</taxon>
        <taxon>Fungi</taxon>
        <taxon>Dikarya</taxon>
        <taxon>Basidiomycota</taxon>
        <taxon>Pucciniomycotina</taxon>
        <taxon>Microbotryomycetes</taxon>
        <taxon>Sporidiobolales</taxon>
        <taxon>Sporidiobolaceae</taxon>
        <taxon>Rhodotorula</taxon>
    </lineage>
</organism>
<gene>
    <name evidence="5" type="ORF">DMC30DRAFT_448909</name>
</gene>
<dbReference type="GO" id="GO:0048471">
    <property type="term" value="C:perinuclear region of cytoplasm"/>
    <property type="evidence" value="ECO:0007669"/>
    <property type="project" value="TreeGrafter"/>
</dbReference>
<dbReference type="Gene3D" id="3.80.10.10">
    <property type="entry name" value="Ribonuclease Inhibitor"/>
    <property type="match status" value="1"/>
</dbReference>
<comment type="caution">
    <text evidence="5">The sequence shown here is derived from an EMBL/GenBank/DDBJ whole genome shotgun (WGS) entry which is preliminary data.</text>
</comment>
<reference evidence="5 6" key="1">
    <citation type="submission" date="2019-03" db="EMBL/GenBank/DDBJ databases">
        <title>Rhodosporidium diobovatum UCD-FST 08-225 genome sequencing, assembly, and annotation.</title>
        <authorList>
            <person name="Fakankun I.U."/>
            <person name="Fristensky B."/>
            <person name="Levin D.B."/>
        </authorList>
    </citation>
    <scope>NUCLEOTIDE SEQUENCE [LARGE SCALE GENOMIC DNA]</scope>
    <source>
        <strain evidence="5 6">UCD-FST 08-225</strain>
    </source>
</reference>
<dbReference type="GO" id="GO:0005829">
    <property type="term" value="C:cytosol"/>
    <property type="evidence" value="ECO:0007669"/>
    <property type="project" value="TreeGrafter"/>
</dbReference>
<dbReference type="STRING" id="5288.A0A5C5FP07"/>
<dbReference type="GO" id="GO:0005096">
    <property type="term" value="F:GTPase activator activity"/>
    <property type="evidence" value="ECO:0007669"/>
    <property type="project" value="UniProtKB-KW"/>
</dbReference>
<evidence type="ECO:0000256" key="2">
    <source>
        <dbReference type="ARBA" id="ARBA00022614"/>
    </source>
</evidence>
<sequence>MAQATESTDSLYSLIGRQLKLDTLDQTQPYLDQIAQVPTLREVRFGGNTLGIDACQGIARTLEDKHHLEARAPSLPAPSVADFSDIFTGRLISEIPQSLRSLCTSLLTLPNLTSLDLSDNAFGGRSAEPMLEFIANAPALQVLKLNNNGMGPQGGAMIAGALLDNAKKAEREGRKSALRVLVCGRNRLENGSAPAFAAAFAALTTLEEVRMPQNGIRMEGIEAIVTGLRANEALETLDLQDNTATERGSKAIAESLPSWPKLRHLNLSDCLLRPRGGHAIFTALLSGSSPNLSTLKLQSNELDARAVLQLARALDAHGEHVVELELNGNYGEDGTEEQFERVREALDKWGHGEALDELDELEEPEEEEEEEEEEETEEERAEEEEPKEPATAQDKKDEDELAGLLGKVEIK</sequence>
<evidence type="ECO:0000256" key="3">
    <source>
        <dbReference type="ARBA" id="ARBA00022737"/>
    </source>
</evidence>
<dbReference type="InterPro" id="IPR001611">
    <property type="entry name" value="Leu-rich_rpt"/>
</dbReference>
<evidence type="ECO:0000313" key="6">
    <source>
        <dbReference type="Proteomes" id="UP000311382"/>
    </source>
</evidence>
<evidence type="ECO:0000313" key="5">
    <source>
        <dbReference type="EMBL" id="TNY18355.1"/>
    </source>
</evidence>
<accession>A0A5C5FP07</accession>
<proteinExistence type="predicted"/>
<dbReference type="Proteomes" id="UP000311382">
    <property type="component" value="Unassembled WGS sequence"/>
</dbReference>